<feature type="non-terminal residue" evidence="1">
    <location>
        <position position="63"/>
    </location>
</feature>
<evidence type="ECO:0000313" key="1">
    <source>
        <dbReference type="EMBL" id="SVE25434.1"/>
    </source>
</evidence>
<dbReference type="EMBL" id="UINC01204622">
    <property type="protein sequence ID" value="SVE25434.1"/>
    <property type="molecule type" value="Genomic_DNA"/>
</dbReference>
<organism evidence="1">
    <name type="scientific">marine metagenome</name>
    <dbReference type="NCBI Taxonomy" id="408172"/>
    <lineage>
        <taxon>unclassified sequences</taxon>
        <taxon>metagenomes</taxon>
        <taxon>ecological metagenomes</taxon>
    </lineage>
</organism>
<sequence length="63" mass="7352">MTSLISDRFIDVCTIGSVLGKDRHMVTSNLYKPLAHRQHFLSAPTIYDYFPCMHLRHQGDMVW</sequence>
<accession>A0A383BZS8</accession>
<gene>
    <name evidence="1" type="ORF">METZ01_LOCUS478288</name>
</gene>
<name>A0A383BZS8_9ZZZZ</name>
<proteinExistence type="predicted"/>
<protein>
    <submittedName>
        <fullName evidence="1">Uncharacterized protein</fullName>
    </submittedName>
</protein>
<reference evidence="1" key="1">
    <citation type="submission" date="2018-05" db="EMBL/GenBank/DDBJ databases">
        <authorList>
            <person name="Lanie J.A."/>
            <person name="Ng W.-L."/>
            <person name="Kazmierczak K.M."/>
            <person name="Andrzejewski T.M."/>
            <person name="Davidsen T.M."/>
            <person name="Wayne K.J."/>
            <person name="Tettelin H."/>
            <person name="Glass J.I."/>
            <person name="Rusch D."/>
            <person name="Podicherti R."/>
            <person name="Tsui H.-C.T."/>
            <person name="Winkler M.E."/>
        </authorList>
    </citation>
    <scope>NUCLEOTIDE SEQUENCE</scope>
</reference>
<dbReference type="AlphaFoldDB" id="A0A383BZS8"/>